<keyword evidence="5" id="KW-1185">Reference proteome</keyword>
<keyword evidence="2" id="KW-0963">Cytoplasm</keyword>
<protein>
    <recommendedName>
        <fullName evidence="6">PDZ domain-containing protein</fullName>
    </recommendedName>
</protein>
<reference evidence="4" key="2">
    <citation type="submission" date="2025-08" db="UniProtKB">
        <authorList>
            <consortium name="Ensembl"/>
        </authorList>
    </citation>
    <scope>IDENTIFICATION</scope>
</reference>
<dbReference type="GO" id="GO:0005737">
    <property type="term" value="C:cytoplasm"/>
    <property type="evidence" value="ECO:0007669"/>
    <property type="project" value="UniProtKB-SubCell"/>
</dbReference>
<dbReference type="Proteomes" id="UP000314982">
    <property type="component" value="Unassembled WGS sequence"/>
</dbReference>
<organism evidence="4 5">
    <name type="scientific">Hucho hucho</name>
    <name type="common">huchen</name>
    <dbReference type="NCBI Taxonomy" id="62062"/>
    <lineage>
        <taxon>Eukaryota</taxon>
        <taxon>Metazoa</taxon>
        <taxon>Chordata</taxon>
        <taxon>Craniata</taxon>
        <taxon>Vertebrata</taxon>
        <taxon>Euteleostomi</taxon>
        <taxon>Actinopterygii</taxon>
        <taxon>Neopterygii</taxon>
        <taxon>Teleostei</taxon>
        <taxon>Protacanthopterygii</taxon>
        <taxon>Salmoniformes</taxon>
        <taxon>Salmonidae</taxon>
        <taxon>Salmoninae</taxon>
        <taxon>Hucho</taxon>
    </lineage>
</organism>
<sequence length="51" mass="5330">MDTVTNVSGPLLVEIAKSPGSALGITLTTATHRNKQVIVIDKIKAASVVDR</sequence>
<dbReference type="PANTHER" id="PTHR46227">
    <property type="entry name" value="GLUTAMATE RECEPTOR-INTERACTING PROTEIN GRIP"/>
    <property type="match status" value="1"/>
</dbReference>
<proteinExistence type="predicted"/>
<name>A0A4W5QIM3_9TELE</name>
<evidence type="ECO:0000256" key="1">
    <source>
        <dbReference type="ARBA" id="ARBA00004496"/>
    </source>
</evidence>
<evidence type="ECO:0000256" key="2">
    <source>
        <dbReference type="ARBA" id="ARBA00022490"/>
    </source>
</evidence>
<evidence type="ECO:0008006" key="6">
    <source>
        <dbReference type="Google" id="ProtNLM"/>
    </source>
</evidence>
<dbReference type="Gene3D" id="2.30.42.10">
    <property type="match status" value="1"/>
</dbReference>
<dbReference type="GO" id="GO:0098887">
    <property type="term" value="P:neurotransmitter receptor transport, endosome to postsynaptic membrane"/>
    <property type="evidence" value="ECO:0007669"/>
    <property type="project" value="TreeGrafter"/>
</dbReference>
<dbReference type="Ensembl" id="ENSHHUT00000076145.1">
    <property type="protein sequence ID" value="ENSHHUP00000073718.1"/>
    <property type="gene ID" value="ENSHHUG00000043248.1"/>
</dbReference>
<dbReference type="AlphaFoldDB" id="A0A4W5QIM3"/>
<comment type="subcellular location">
    <subcellularLocation>
        <location evidence="1">Cytoplasm</location>
    </subcellularLocation>
</comment>
<accession>A0A4W5QIM3</accession>
<dbReference type="GeneTree" id="ENSGT00940000155615"/>
<reference evidence="4" key="3">
    <citation type="submission" date="2025-09" db="UniProtKB">
        <authorList>
            <consortium name="Ensembl"/>
        </authorList>
    </citation>
    <scope>IDENTIFICATION</scope>
</reference>
<reference evidence="5" key="1">
    <citation type="submission" date="2018-06" db="EMBL/GenBank/DDBJ databases">
        <title>Genome assembly of Danube salmon.</title>
        <authorList>
            <person name="Macqueen D.J."/>
            <person name="Gundappa M.K."/>
        </authorList>
    </citation>
    <scope>NUCLEOTIDE SEQUENCE [LARGE SCALE GENOMIC DNA]</scope>
</reference>
<dbReference type="PANTHER" id="PTHR46227:SF4">
    <property type="entry name" value="GLUTAMATE RECEPTOR-INTERACTING PROTEIN 2"/>
    <property type="match status" value="1"/>
</dbReference>
<dbReference type="InterPro" id="IPR043545">
    <property type="entry name" value="GRIP1/2"/>
</dbReference>
<dbReference type="InterPro" id="IPR036034">
    <property type="entry name" value="PDZ_sf"/>
</dbReference>
<evidence type="ECO:0000313" key="5">
    <source>
        <dbReference type="Proteomes" id="UP000314982"/>
    </source>
</evidence>
<keyword evidence="3" id="KW-0677">Repeat</keyword>
<dbReference type="STRING" id="62062.ENSHHUP00000073718"/>
<evidence type="ECO:0000313" key="4">
    <source>
        <dbReference type="Ensembl" id="ENSHHUP00000073718.1"/>
    </source>
</evidence>
<evidence type="ECO:0000256" key="3">
    <source>
        <dbReference type="ARBA" id="ARBA00022737"/>
    </source>
</evidence>